<dbReference type="Pfam" id="PF03235">
    <property type="entry name" value="GmrSD_N"/>
    <property type="match status" value="1"/>
</dbReference>
<accession>A0A9X3SZR5</accession>
<evidence type="ECO:0000313" key="4">
    <source>
        <dbReference type="Proteomes" id="UP001145799"/>
    </source>
</evidence>
<dbReference type="EMBL" id="JAVDYD010000001">
    <property type="protein sequence ID" value="MDR7337993.1"/>
    <property type="molecule type" value="Genomic_DNA"/>
</dbReference>
<protein>
    <submittedName>
        <fullName evidence="2">DUF262 domain-containing protein</fullName>
    </submittedName>
</protein>
<gene>
    <name evidence="3" type="ORF">J2S69_001712</name>
    <name evidence="2" type="ORF">O2L01_21975</name>
</gene>
<evidence type="ECO:0000313" key="5">
    <source>
        <dbReference type="Proteomes" id="UP001183604"/>
    </source>
</evidence>
<proteinExistence type="predicted"/>
<dbReference type="RefSeq" id="WP_270124179.1">
    <property type="nucleotide sequence ID" value="NZ_BAAAOM010000007.1"/>
</dbReference>
<dbReference type="EMBL" id="JAPZVQ010000018">
    <property type="protein sequence ID" value="MDA1387676.1"/>
    <property type="molecule type" value="Genomic_DNA"/>
</dbReference>
<dbReference type="PANTHER" id="PTHR39639:SF1">
    <property type="entry name" value="DUF262 DOMAIN-CONTAINING PROTEIN"/>
    <property type="match status" value="1"/>
</dbReference>
<sequence>MNANSENNDLDLDSKEQQAESLEDIEPISYFGADFDVFGLVRRLNNDDIVVPSFDPAVDTGPGAAQFQRKFVWKRPQMDKFVESLLLGFPVPGIFLVQQQSHRLLVLDGQQRLRTLEHFYSGVLPDGEPYELEYVEERFRGRTYETLDEDERRQLDNTFIHATVIKQSSDPEAHDSIYYVFERLNTGGTSLYPHEIRVALYQGSLVEGIRDLNSHRQWRTIFGPDSHRLKDQELILRFFAFWKDHARYKRPLKGFLNEFLARNQNISKIEFEEFALVFRATCDLAAEAFGEGALKAESRQVNAALADAVLFGLSMRLEQGPISDLAALREARAELLADEDFQTSITRATADEARVQMRLELAKRAFGEVA</sequence>
<evidence type="ECO:0000313" key="3">
    <source>
        <dbReference type="EMBL" id="MDR7337993.1"/>
    </source>
</evidence>
<dbReference type="PANTHER" id="PTHR39639">
    <property type="entry name" value="CHROMOSOME 16, WHOLE GENOME SHOTGUN SEQUENCE"/>
    <property type="match status" value="1"/>
</dbReference>
<dbReference type="InterPro" id="IPR004919">
    <property type="entry name" value="GmrSD_N"/>
</dbReference>
<dbReference type="Proteomes" id="UP001145799">
    <property type="component" value="Unassembled WGS sequence"/>
</dbReference>
<organism evidence="2 4">
    <name type="scientific">Glycomyces lechevalierae</name>
    <dbReference type="NCBI Taxonomy" id="256034"/>
    <lineage>
        <taxon>Bacteria</taxon>
        <taxon>Bacillati</taxon>
        <taxon>Actinomycetota</taxon>
        <taxon>Actinomycetes</taxon>
        <taxon>Glycomycetales</taxon>
        <taxon>Glycomycetaceae</taxon>
        <taxon>Glycomyces</taxon>
    </lineage>
</organism>
<name>A0A9X3SZR5_9ACTN</name>
<dbReference type="AlphaFoldDB" id="A0A9X3SZR5"/>
<feature type="domain" description="GmrSD restriction endonucleases N-terminal" evidence="1">
    <location>
        <begin position="66"/>
        <end position="201"/>
    </location>
</feature>
<dbReference type="Proteomes" id="UP001183604">
    <property type="component" value="Unassembled WGS sequence"/>
</dbReference>
<keyword evidence="5" id="KW-1185">Reference proteome</keyword>
<evidence type="ECO:0000313" key="2">
    <source>
        <dbReference type="EMBL" id="MDA1387676.1"/>
    </source>
</evidence>
<reference evidence="2" key="1">
    <citation type="submission" date="2022-12" db="EMBL/GenBank/DDBJ databases">
        <title>Gycomyces niveus sp.nov., a novel actinomycete isolated from soil in Shouguang.</title>
        <authorList>
            <person name="Yang X."/>
        </authorList>
    </citation>
    <scope>NUCLEOTIDE SEQUENCE</scope>
    <source>
        <strain evidence="2">DSM 44724</strain>
    </source>
</reference>
<comment type="caution">
    <text evidence="2">The sequence shown here is derived from an EMBL/GenBank/DDBJ whole genome shotgun (WGS) entry which is preliminary data.</text>
</comment>
<evidence type="ECO:0000259" key="1">
    <source>
        <dbReference type="Pfam" id="PF03235"/>
    </source>
</evidence>
<reference evidence="3 5" key="2">
    <citation type="submission" date="2023-07" db="EMBL/GenBank/DDBJ databases">
        <title>Sequencing the genomes of 1000 actinobacteria strains.</title>
        <authorList>
            <person name="Klenk H.-P."/>
        </authorList>
    </citation>
    <scope>NUCLEOTIDE SEQUENCE [LARGE SCALE GENOMIC DNA]</scope>
    <source>
        <strain evidence="3 5">DSM 44724</strain>
    </source>
</reference>